<organism evidence="3 4">
    <name type="scientific">Saliphagus infecundisoli</name>
    <dbReference type="NCBI Taxonomy" id="1849069"/>
    <lineage>
        <taxon>Archaea</taxon>
        <taxon>Methanobacteriati</taxon>
        <taxon>Methanobacteriota</taxon>
        <taxon>Stenosarchaea group</taxon>
        <taxon>Halobacteria</taxon>
        <taxon>Halobacteriales</taxon>
        <taxon>Natrialbaceae</taxon>
        <taxon>Saliphagus</taxon>
    </lineage>
</organism>
<evidence type="ECO:0000256" key="1">
    <source>
        <dbReference type="ARBA" id="ARBA00007637"/>
    </source>
</evidence>
<dbReference type="AlphaFoldDB" id="A0ABD5Q9T2"/>
<dbReference type="Pfam" id="PF01370">
    <property type="entry name" value="Epimerase"/>
    <property type="match status" value="1"/>
</dbReference>
<comment type="similarity">
    <text evidence="1">Belongs to the NAD(P)-dependent epimerase/dehydratase family.</text>
</comment>
<comment type="caution">
    <text evidence="3">The sequence shown here is derived from an EMBL/GenBank/DDBJ whole genome shotgun (WGS) entry which is preliminary data.</text>
</comment>
<dbReference type="RefSeq" id="WP_114576377.1">
    <property type="nucleotide sequence ID" value="NZ_JAIVEF010000003.1"/>
</dbReference>
<dbReference type="Proteomes" id="UP001595925">
    <property type="component" value="Unassembled WGS sequence"/>
</dbReference>
<dbReference type="SUPFAM" id="SSF51735">
    <property type="entry name" value="NAD(P)-binding Rossmann-fold domains"/>
    <property type="match status" value="1"/>
</dbReference>
<dbReference type="InterPro" id="IPR036291">
    <property type="entry name" value="NAD(P)-bd_dom_sf"/>
</dbReference>
<dbReference type="CDD" id="cd08946">
    <property type="entry name" value="SDR_e"/>
    <property type="match status" value="1"/>
</dbReference>
<protein>
    <submittedName>
        <fullName evidence="3">NAD-dependent epimerase/dehydratase family protein</fullName>
    </submittedName>
</protein>
<name>A0ABD5Q9T2_9EURY</name>
<dbReference type="PANTHER" id="PTHR43000">
    <property type="entry name" value="DTDP-D-GLUCOSE 4,6-DEHYDRATASE-RELATED"/>
    <property type="match status" value="1"/>
</dbReference>
<proteinExistence type="inferred from homology"/>
<feature type="domain" description="NAD-dependent epimerase/dehydratase" evidence="2">
    <location>
        <begin position="3"/>
        <end position="187"/>
    </location>
</feature>
<evidence type="ECO:0000313" key="3">
    <source>
        <dbReference type="EMBL" id="MFC4986530.1"/>
    </source>
</evidence>
<evidence type="ECO:0000313" key="4">
    <source>
        <dbReference type="Proteomes" id="UP001595925"/>
    </source>
</evidence>
<gene>
    <name evidence="3" type="ORF">ACFPFO_01800</name>
</gene>
<evidence type="ECO:0000259" key="2">
    <source>
        <dbReference type="Pfam" id="PF01370"/>
    </source>
</evidence>
<dbReference type="InterPro" id="IPR001509">
    <property type="entry name" value="Epimerase_deHydtase"/>
</dbReference>
<sequence length="279" mass="31854">MDVLVTGSYGRCGTAIIDHLDDREEYDFTYLNRSDRDDDHPYGGYDTVVANVTDYEAMRPAFEGKDAVIHLAAYPHTDGEWGDVREPNVDGMYNALEAAREADVERFVFGSTNHVMGGYEEEHAPDLYDPGYGLVLDHTDAVRPDSYYGSTKAFGEDLGRQYVENFEYPQRFYALRICTVNGADYDHPYGDAEQGVEDGKFERGSEEYRRTVARMKATWQSRRDFAHEIECCLEDESVEFGIFSGVSDNDRRWFSLEHARSTLGYTPRDNGEEWDEPPA</sequence>
<dbReference type="EMBL" id="JBHSJG010000005">
    <property type="protein sequence ID" value="MFC4986530.1"/>
    <property type="molecule type" value="Genomic_DNA"/>
</dbReference>
<dbReference type="Gene3D" id="3.40.50.720">
    <property type="entry name" value="NAD(P)-binding Rossmann-like Domain"/>
    <property type="match status" value="1"/>
</dbReference>
<reference evidence="3 4" key="1">
    <citation type="journal article" date="2019" name="Int. J. Syst. Evol. Microbiol.">
        <title>The Global Catalogue of Microorganisms (GCM) 10K type strain sequencing project: providing services to taxonomists for standard genome sequencing and annotation.</title>
        <authorList>
            <consortium name="The Broad Institute Genomics Platform"/>
            <consortium name="The Broad Institute Genome Sequencing Center for Infectious Disease"/>
            <person name="Wu L."/>
            <person name="Ma J."/>
        </authorList>
    </citation>
    <scope>NUCLEOTIDE SEQUENCE [LARGE SCALE GENOMIC DNA]</scope>
    <source>
        <strain evidence="3 4">CGMCC 1.15824</strain>
    </source>
</reference>
<accession>A0ABD5Q9T2</accession>
<keyword evidence="4" id="KW-1185">Reference proteome</keyword>